<feature type="compositionally biased region" description="Polar residues" evidence="1">
    <location>
        <begin position="346"/>
        <end position="362"/>
    </location>
</feature>
<dbReference type="InterPro" id="IPR011009">
    <property type="entry name" value="Kinase-like_dom_sf"/>
</dbReference>
<sequence length="593" mass="67882">MRVFPPLLVIEDQGKRACRRPLASEADLRRHQEAEVENPVQEVIDRLARIPGARSRFSLAEGVTFENHANTITEEPGQAHLASTRPTQADQNCVYCRSENNHSLLYVIEYKAAHKLPDSFLRAGLRGMNMWKEVVQQQAYIPLDTGEKLLYDSMYLSCAALTQTFDYMIKGGCEYSTLTNGRMKVILRILEEDPTTLYYCVLEPGRDAEPNDDDPFGFRYPYTAISCQLCLTLMALQSPPRNQLWRNQAMARLHKWEVDFEEVIRSILESDRKKSPPDSDYKSPHYLIDPRSPYLLRRRLLPDKLDYSKPINRDPSPSPSSESDTSPPRIPSSPIDHMRRTKRPRTGNSQSHSPHTSRQSRPPNREYCTQACLRGLSFQSQLDPNCPNFLSHQEYSTNGQHSLSRSTLVSLVSRQLNDNPECCCRPLQKEGIHGSLFAITLEKHGYTFVGKGTEYDSVYEGKIYRKLRVLQGSAVPVYLGDIFLQENVYFLGPTRVVIHMSLMAWGGLALNDTDLAGRRQQIERTKNEFHGTGVEHLDLRAPNMLWNEEMQRIMFIDFGRVRVSRRRNGSTLAPALSQSKRTTRRYSLRQVAV</sequence>
<keyword evidence="3" id="KW-1185">Reference proteome</keyword>
<reference evidence="3" key="1">
    <citation type="submission" date="2019-04" db="EMBL/GenBank/DDBJ databases">
        <title>Friends and foes A comparative genomics studyof 23 Aspergillus species from section Flavi.</title>
        <authorList>
            <consortium name="DOE Joint Genome Institute"/>
            <person name="Kjaerbolling I."/>
            <person name="Vesth T."/>
            <person name="Frisvad J.C."/>
            <person name="Nybo J.L."/>
            <person name="Theobald S."/>
            <person name="Kildgaard S."/>
            <person name="Isbrandt T."/>
            <person name="Kuo A."/>
            <person name="Sato A."/>
            <person name="Lyhne E.K."/>
            <person name="Kogle M.E."/>
            <person name="Wiebenga A."/>
            <person name="Kun R.S."/>
            <person name="Lubbers R.J."/>
            <person name="Makela M.R."/>
            <person name="Barry K."/>
            <person name="Chovatia M."/>
            <person name="Clum A."/>
            <person name="Daum C."/>
            <person name="Haridas S."/>
            <person name="He G."/>
            <person name="LaButti K."/>
            <person name="Lipzen A."/>
            <person name="Mondo S."/>
            <person name="Riley R."/>
            <person name="Salamov A."/>
            <person name="Simmons B.A."/>
            <person name="Magnuson J.K."/>
            <person name="Henrissat B."/>
            <person name="Mortensen U.H."/>
            <person name="Larsen T.O."/>
            <person name="Devries R.P."/>
            <person name="Grigoriev I.V."/>
            <person name="Machida M."/>
            <person name="Baker S.E."/>
            <person name="Andersen M.R."/>
        </authorList>
    </citation>
    <scope>NUCLEOTIDE SEQUENCE [LARGE SCALE GENOMIC DNA]</scope>
    <source>
        <strain evidence="3">CBS 553.77</strain>
    </source>
</reference>
<accession>A0A5N6ZHK6</accession>
<evidence type="ECO:0008006" key="4">
    <source>
        <dbReference type="Google" id="ProtNLM"/>
    </source>
</evidence>
<name>A0A5N6ZHK6_9EURO</name>
<evidence type="ECO:0000313" key="2">
    <source>
        <dbReference type="EMBL" id="KAE8356995.1"/>
    </source>
</evidence>
<organism evidence="2 3">
    <name type="scientific">Aspergillus coremiiformis</name>
    <dbReference type="NCBI Taxonomy" id="138285"/>
    <lineage>
        <taxon>Eukaryota</taxon>
        <taxon>Fungi</taxon>
        <taxon>Dikarya</taxon>
        <taxon>Ascomycota</taxon>
        <taxon>Pezizomycotina</taxon>
        <taxon>Eurotiomycetes</taxon>
        <taxon>Eurotiomycetidae</taxon>
        <taxon>Eurotiales</taxon>
        <taxon>Aspergillaceae</taxon>
        <taxon>Aspergillus</taxon>
        <taxon>Aspergillus subgen. Circumdati</taxon>
    </lineage>
</organism>
<evidence type="ECO:0000256" key="1">
    <source>
        <dbReference type="SAM" id="MobiDB-lite"/>
    </source>
</evidence>
<dbReference type="EMBL" id="ML739033">
    <property type="protein sequence ID" value="KAE8356995.1"/>
    <property type="molecule type" value="Genomic_DNA"/>
</dbReference>
<dbReference type="OrthoDB" id="2156052at2759"/>
<dbReference type="SUPFAM" id="SSF56112">
    <property type="entry name" value="Protein kinase-like (PK-like)"/>
    <property type="match status" value="1"/>
</dbReference>
<gene>
    <name evidence="2" type="ORF">BDV28DRAFT_126043</name>
</gene>
<dbReference type="AlphaFoldDB" id="A0A5N6ZHK6"/>
<protein>
    <recommendedName>
        <fullName evidence="4">Protein kinase domain-containing protein</fullName>
    </recommendedName>
</protein>
<proteinExistence type="predicted"/>
<dbReference type="Proteomes" id="UP000327118">
    <property type="component" value="Unassembled WGS sequence"/>
</dbReference>
<evidence type="ECO:0000313" key="3">
    <source>
        <dbReference type="Proteomes" id="UP000327118"/>
    </source>
</evidence>
<feature type="region of interest" description="Disordered" evidence="1">
    <location>
        <begin position="306"/>
        <end position="364"/>
    </location>
</feature>